<dbReference type="CDD" id="cd00610">
    <property type="entry name" value="OAT_like"/>
    <property type="match status" value="1"/>
</dbReference>
<comment type="catalytic activity">
    <reaction evidence="15">
        <text>4-aminobutanoate + 2-oxoglutarate = succinate semialdehyde + L-glutamate</text>
        <dbReference type="Rhea" id="RHEA:23352"/>
        <dbReference type="ChEBI" id="CHEBI:16810"/>
        <dbReference type="ChEBI" id="CHEBI:29985"/>
        <dbReference type="ChEBI" id="CHEBI:57706"/>
        <dbReference type="ChEBI" id="CHEBI:59888"/>
        <dbReference type="EC" id="2.6.1.19"/>
    </reaction>
</comment>
<protein>
    <recommendedName>
        <fullName evidence="7">4-aminobutyrate aminotransferase</fullName>
        <ecNumber evidence="6">2.6.1.19</ecNumber>
        <ecNumber evidence="5">2.6.1.22</ecNumber>
    </recommendedName>
    <alternativeName>
        <fullName evidence="13">(S)-3-amino-2-methylpropionate transaminase</fullName>
    </alternativeName>
    <alternativeName>
        <fullName evidence="14">GABA aminotransferase</fullName>
    </alternativeName>
    <alternativeName>
        <fullName evidence="12">Gamma-amino-N-butyrate transaminase</fullName>
    </alternativeName>
    <alternativeName>
        <fullName evidence="16">Glutamate:succinic semialdehyde transaminase</fullName>
    </alternativeName>
    <alternativeName>
        <fullName evidence="11">L-AIBAT</fullName>
    </alternativeName>
</protein>
<evidence type="ECO:0000256" key="7">
    <source>
        <dbReference type="ARBA" id="ARBA00018543"/>
    </source>
</evidence>
<dbReference type="GO" id="GO:0047298">
    <property type="term" value="F:(S)-3-amino-2-methylpropionate transaminase activity"/>
    <property type="evidence" value="ECO:0007669"/>
    <property type="project" value="UniProtKB-EC"/>
</dbReference>
<evidence type="ECO:0000256" key="4">
    <source>
        <dbReference type="ARBA" id="ARBA00008954"/>
    </source>
</evidence>
<evidence type="ECO:0000313" key="18">
    <source>
        <dbReference type="EMBL" id="SHM67397.1"/>
    </source>
</evidence>
<dbReference type="InterPro" id="IPR015424">
    <property type="entry name" value="PyrdxlP-dep_Trfase"/>
</dbReference>
<dbReference type="OrthoDB" id="9801052at2"/>
<dbReference type="InterPro" id="IPR050103">
    <property type="entry name" value="Class-III_PLP-dep_AT"/>
</dbReference>
<comment type="catalytic activity">
    <reaction evidence="1">
        <text>(S)-3-amino-2-methylpropanoate + 2-oxoglutarate = 2-methyl-3-oxopropanoate + L-glutamate</text>
        <dbReference type="Rhea" id="RHEA:13993"/>
        <dbReference type="ChEBI" id="CHEBI:16810"/>
        <dbReference type="ChEBI" id="CHEBI:29985"/>
        <dbReference type="ChEBI" id="CHEBI:57700"/>
        <dbReference type="ChEBI" id="CHEBI:58655"/>
        <dbReference type="EC" id="2.6.1.22"/>
    </reaction>
</comment>
<evidence type="ECO:0000256" key="1">
    <source>
        <dbReference type="ARBA" id="ARBA00001750"/>
    </source>
</evidence>
<dbReference type="Pfam" id="PF00202">
    <property type="entry name" value="Aminotran_3"/>
    <property type="match status" value="1"/>
</dbReference>
<dbReference type="GO" id="GO:0009448">
    <property type="term" value="P:gamma-aminobutyric acid metabolic process"/>
    <property type="evidence" value="ECO:0007669"/>
    <property type="project" value="InterPro"/>
</dbReference>
<dbReference type="FunFam" id="3.40.640.10:FF:000013">
    <property type="entry name" value="4-aminobutyrate aminotransferase"/>
    <property type="match status" value="1"/>
</dbReference>
<sequence>MSELPQERRLVTAVPGPKSRELSARKSAAVADGVGVTLPVYVTRAGGGIVEDVDGNRLIDFGSGIAVTSVGNSAPAVVRRATEQLADFTHTCFMITPYEGYVAVAEQLNALTPGDHAKKSALFNSGAEAVENAVKIARSYTKRQAVVVFDHGYHGRTNLTMALTAKNMPYKEGFGPFAPEVYRVPLAYGYRWLTGPEHAAREAAEQAIDMITKQIGAEHVAAIVIEPISGEGGFIEPAKGFLPRMAQFAKDNGIVFVADEIQTGFCRTGQWFACEDEGVVPDLITTAKALAGGLPLAAVTGRAEIMDAAHTGGLGGTYGGNPVACAAALGAIETMKELDLAARARRIGEIMTPRLRALQEKYPAIGEVRGRGAMIAVELVRPGGKEPDAALTSAVAKACHANGLVVLTCGTYGNVLRFLPPLVIGEDLLNEGLDIIEEAFAGV</sequence>
<dbReference type="InterPro" id="IPR015421">
    <property type="entry name" value="PyrdxlP-dep_Trfase_major"/>
</dbReference>
<dbReference type="GO" id="GO:0034386">
    <property type="term" value="F:4-aminobutyrate:2-oxoglutarate transaminase activity"/>
    <property type="evidence" value="ECO:0007669"/>
    <property type="project" value="UniProtKB-EC"/>
</dbReference>
<evidence type="ECO:0000256" key="10">
    <source>
        <dbReference type="ARBA" id="ARBA00022898"/>
    </source>
</evidence>
<comment type="cofactor">
    <cofactor evidence="2">
        <name>pyridoxal 5'-phosphate</name>
        <dbReference type="ChEBI" id="CHEBI:597326"/>
    </cofactor>
</comment>
<evidence type="ECO:0000256" key="9">
    <source>
        <dbReference type="ARBA" id="ARBA00022679"/>
    </source>
</evidence>
<dbReference type="EC" id="2.6.1.22" evidence="5"/>
<dbReference type="EC" id="2.6.1.19" evidence="6"/>
<dbReference type="PROSITE" id="PS00600">
    <property type="entry name" value="AA_TRANSFER_CLASS_3"/>
    <property type="match status" value="1"/>
</dbReference>
<dbReference type="RefSeq" id="WP_073500364.1">
    <property type="nucleotide sequence ID" value="NZ_FRBI01000013.1"/>
</dbReference>
<evidence type="ECO:0000256" key="2">
    <source>
        <dbReference type="ARBA" id="ARBA00001933"/>
    </source>
</evidence>
<keyword evidence="8 18" id="KW-0032">Aminotransferase</keyword>
<keyword evidence="10 17" id="KW-0663">Pyridoxal phosphate</keyword>
<dbReference type="PIRSF" id="PIRSF000521">
    <property type="entry name" value="Transaminase_4ab_Lys_Orn"/>
    <property type="match status" value="1"/>
</dbReference>
<evidence type="ECO:0000256" key="12">
    <source>
        <dbReference type="ARBA" id="ARBA00030204"/>
    </source>
</evidence>
<keyword evidence="19" id="KW-1185">Reference proteome</keyword>
<dbReference type="GO" id="GO:0042802">
    <property type="term" value="F:identical protein binding"/>
    <property type="evidence" value="ECO:0007669"/>
    <property type="project" value="TreeGrafter"/>
</dbReference>
<reference evidence="18 19" key="1">
    <citation type="submission" date="2016-11" db="EMBL/GenBank/DDBJ databases">
        <authorList>
            <person name="Jaros S."/>
            <person name="Januszkiewicz K."/>
            <person name="Wedrychowicz H."/>
        </authorList>
    </citation>
    <scope>NUCLEOTIDE SEQUENCE [LARGE SCALE GENOMIC DNA]</scope>
    <source>
        <strain evidence="18 19">CGMCC 4.2025</strain>
    </source>
</reference>
<dbReference type="PANTHER" id="PTHR11986">
    <property type="entry name" value="AMINOTRANSFERASE CLASS III"/>
    <property type="match status" value="1"/>
</dbReference>
<dbReference type="AlphaFoldDB" id="A0A1M7KQU7"/>
<dbReference type="InterPro" id="IPR004632">
    <property type="entry name" value="4NH2But_aminotransferase_bac"/>
</dbReference>
<dbReference type="Gene3D" id="3.90.1150.10">
    <property type="entry name" value="Aspartate Aminotransferase, domain 1"/>
    <property type="match status" value="1"/>
</dbReference>
<gene>
    <name evidence="18" type="ORF">SAMN05216499_11354</name>
</gene>
<organism evidence="18 19">
    <name type="scientific">Actinacidiphila paucisporea</name>
    <dbReference type="NCBI Taxonomy" id="310782"/>
    <lineage>
        <taxon>Bacteria</taxon>
        <taxon>Bacillati</taxon>
        <taxon>Actinomycetota</taxon>
        <taxon>Actinomycetes</taxon>
        <taxon>Kitasatosporales</taxon>
        <taxon>Streptomycetaceae</taxon>
        <taxon>Actinacidiphila</taxon>
    </lineage>
</organism>
<dbReference type="FunFam" id="3.90.1150.10:FF:000022">
    <property type="entry name" value="4-aminobutyrate aminotransferase"/>
    <property type="match status" value="1"/>
</dbReference>
<dbReference type="Proteomes" id="UP000184111">
    <property type="component" value="Unassembled WGS sequence"/>
</dbReference>
<dbReference type="STRING" id="310782.SAMN05216499_11354"/>
<evidence type="ECO:0000313" key="19">
    <source>
        <dbReference type="Proteomes" id="UP000184111"/>
    </source>
</evidence>
<dbReference type="NCBIfam" id="NF004714">
    <property type="entry name" value="PRK06058.1"/>
    <property type="match status" value="1"/>
</dbReference>
<dbReference type="InterPro" id="IPR005814">
    <property type="entry name" value="Aminotrans_3"/>
</dbReference>
<dbReference type="NCBIfam" id="TIGR00700">
    <property type="entry name" value="GABAtrnsam"/>
    <property type="match status" value="1"/>
</dbReference>
<comment type="similarity">
    <text evidence="4 17">Belongs to the class-III pyridoxal-phosphate-dependent aminotransferase family.</text>
</comment>
<evidence type="ECO:0000256" key="3">
    <source>
        <dbReference type="ARBA" id="ARBA00005176"/>
    </source>
</evidence>
<evidence type="ECO:0000256" key="17">
    <source>
        <dbReference type="RuleBase" id="RU003560"/>
    </source>
</evidence>
<dbReference type="GO" id="GO:0030170">
    <property type="term" value="F:pyridoxal phosphate binding"/>
    <property type="evidence" value="ECO:0007669"/>
    <property type="project" value="InterPro"/>
</dbReference>
<keyword evidence="9 18" id="KW-0808">Transferase</keyword>
<name>A0A1M7KQU7_9ACTN</name>
<evidence type="ECO:0000256" key="15">
    <source>
        <dbReference type="ARBA" id="ARBA00048021"/>
    </source>
</evidence>
<evidence type="ECO:0000256" key="6">
    <source>
        <dbReference type="ARBA" id="ARBA00012912"/>
    </source>
</evidence>
<dbReference type="EMBL" id="FRBI01000013">
    <property type="protein sequence ID" value="SHM67397.1"/>
    <property type="molecule type" value="Genomic_DNA"/>
</dbReference>
<accession>A0A1M7KQU7</accession>
<dbReference type="InterPro" id="IPR015422">
    <property type="entry name" value="PyrdxlP-dep_Trfase_small"/>
</dbReference>
<comment type="pathway">
    <text evidence="3">Amino-acid degradation; 4-aminobutanoate degradation.</text>
</comment>
<dbReference type="SUPFAM" id="SSF53383">
    <property type="entry name" value="PLP-dependent transferases"/>
    <property type="match status" value="1"/>
</dbReference>
<evidence type="ECO:0000256" key="14">
    <source>
        <dbReference type="ARBA" id="ARBA00031787"/>
    </source>
</evidence>
<proteinExistence type="inferred from homology"/>
<evidence type="ECO:0000256" key="13">
    <source>
        <dbReference type="ARBA" id="ARBA00030857"/>
    </source>
</evidence>
<evidence type="ECO:0000256" key="11">
    <source>
        <dbReference type="ARBA" id="ARBA00029760"/>
    </source>
</evidence>
<evidence type="ECO:0000256" key="5">
    <source>
        <dbReference type="ARBA" id="ARBA00012876"/>
    </source>
</evidence>
<evidence type="ECO:0000256" key="8">
    <source>
        <dbReference type="ARBA" id="ARBA00022576"/>
    </source>
</evidence>
<dbReference type="Gene3D" id="3.40.640.10">
    <property type="entry name" value="Type I PLP-dependent aspartate aminotransferase-like (Major domain)"/>
    <property type="match status" value="1"/>
</dbReference>
<dbReference type="GO" id="GO:0047589">
    <property type="term" value="F:5-aminovalerate transaminase activity"/>
    <property type="evidence" value="ECO:0007669"/>
    <property type="project" value="UniProtKB-ARBA"/>
</dbReference>
<evidence type="ECO:0000256" key="16">
    <source>
        <dbReference type="ARBA" id="ARBA00050054"/>
    </source>
</evidence>
<dbReference type="InterPro" id="IPR049704">
    <property type="entry name" value="Aminotrans_3_PPA_site"/>
</dbReference>